<dbReference type="Proteomes" id="UP000287156">
    <property type="component" value="Unassembled WGS sequence"/>
</dbReference>
<dbReference type="OrthoDB" id="573392at2"/>
<dbReference type="Gene3D" id="3.10.20.440">
    <property type="entry name" value="2Fe-2S iron-sulphur cluster binding domain, sarcosine oxidase, alpha subunit, N-terminal domain"/>
    <property type="match status" value="1"/>
</dbReference>
<dbReference type="EMBL" id="QYTV02000010">
    <property type="protein sequence ID" value="RST72046.1"/>
    <property type="molecule type" value="Genomic_DNA"/>
</dbReference>
<dbReference type="InterPro" id="IPR042204">
    <property type="entry name" value="2Fe-2S-bd_N"/>
</dbReference>
<comment type="caution">
    <text evidence="3">The sequence shown here is derived from an EMBL/GenBank/DDBJ whole genome shotgun (WGS) entry which is preliminary data.</text>
</comment>
<keyword evidence="1" id="KW-0560">Oxidoreductase</keyword>
<keyword evidence="4" id="KW-1185">Reference proteome</keyword>
<dbReference type="AlphaFoldDB" id="A0A429XV47"/>
<reference evidence="3" key="1">
    <citation type="submission" date="2018-12" db="EMBL/GenBank/DDBJ databases">
        <authorList>
            <person name="Sun L."/>
            <person name="Chen Z."/>
        </authorList>
    </citation>
    <scope>NUCLEOTIDE SEQUENCE [LARGE SCALE GENOMIC DNA]</scope>
    <source>
        <strain evidence="3">3-2-2</strain>
    </source>
</reference>
<dbReference type="RefSeq" id="WP_126052053.1">
    <property type="nucleotide sequence ID" value="NZ_QYTV02000010.1"/>
</dbReference>
<gene>
    <name evidence="3" type="ORF">D4T97_017445</name>
</gene>
<evidence type="ECO:0000313" key="4">
    <source>
        <dbReference type="Proteomes" id="UP000287156"/>
    </source>
</evidence>
<proteinExistence type="predicted"/>
<evidence type="ECO:0000313" key="3">
    <source>
        <dbReference type="EMBL" id="RST72046.1"/>
    </source>
</evidence>
<dbReference type="GO" id="GO:0016491">
    <property type="term" value="F:oxidoreductase activity"/>
    <property type="evidence" value="ECO:0007669"/>
    <property type="project" value="UniProtKB-KW"/>
</dbReference>
<dbReference type="SUPFAM" id="SSF54292">
    <property type="entry name" value="2Fe-2S ferredoxin-like"/>
    <property type="match status" value="1"/>
</dbReference>
<protein>
    <submittedName>
        <fullName evidence="3">(2Fe-2S)-binding protein</fullName>
    </submittedName>
</protein>
<feature type="region of interest" description="Disordered" evidence="2">
    <location>
        <begin position="87"/>
        <end position="106"/>
    </location>
</feature>
<organism evidence="3 4">
    <name type="scientific">Siminovitchia acidinfaciens</name>
    <dbReference type="NCBI Taxonomy" id="2321395"/>
    <lineage>
        <taxon>Bacteria</taxon>
        <taxon>Bacillati</taxon>
        <taxon>Bacillota</taxon>
        <taxon>Bacilli</taxon>
        <taxon>Bacillales</taxon>
        <taxon>Bacillaceae</taxon>
        <taxon>Siminovitchia</taxon>
    </lineage>
</organism>
<evidence type="ECO:0000256" key="1">
    <source>
        <dbReference type="ARBA" id="ARBA00023002"/>
    </source>
</evidence>
<accession>A0A429XV47</accession>
<sequence length="106" mass="11724">MHGSFRLNTLEEKQKIEFYFNNEKLIGYDGEPIAASLLANGIKTIRNCTITGEGRGIFCGIGHCYECRAEVDGVPNVRTCLTPNREGARVLSPSSSQVREQSENES</sequence>
<dbReference type="Pfam" id="PF13510">
    <property type="entry name" value="Fer2_4"/>
    <property type="match status" value="1"/>
</dbReference>
<dbReference type="GO" id="GO:0051536">
    <property type="term" value="F:iron-sulfur cluster binding"/>
    <property type="evidence" value="ECO:0007669"/>
    <property type="project" value="InterPro"/>
</dbReference>
<evidence type="ECO:0000256" key="2">
    <source>
        <dbReference type="SAM" id="MobiDB-lite"/>
    </source>
</evidence>
<name>A0A429XV47_9BACI</name>
<dbReference type="InterPro" id="IPR036010">
    <property type="entry name" value="2Fe-2S_ferredoxin-like_sf"/>
</dbReference>